<dbReference type="GO" id="GO:0005737">
    <property type="term" value="C:cytoplasm"/>
    <property type="evidence" value="ECO:0007669"/>
    <property type="project" value="TreeGrafter"/>
</dbReference>
<feature type="region of interest" description="Disordered" evidence="1">
    <location>
        <begin position="790"/>
        <end position="824"/>
    </location>
</feature>
<feature type="compositionally biased region" description="Basic residues" evidence="1">
    <location>
        <begin position="815"/>
        <end position="824"/>
    </location>
</feature>
<dbReference type="EMBL" id="BRXW01000557">
    <property type="protein sequence ID" value="GMH66078.1"/>
    <property type="molecule type" value="Genomic_DNA"/>
</dbReference>
<dbReference type="SUPFAM" id="SSF54495">
    <property type="entry name" value="UBC-like"/>
    <property type="match status" value="1"/>
</dbReference>
<dbReference type="InterPro" id="IPR029058">
    <property type="entry name" value="AB_hydrolase_fold"/>
</dbReference>
<evidence type="ECO:0000259" key="2">
    <source>
        <dbReference type="PROSITE" id="PS50908"/>
    </source>
</evidence>
<dbReference type="GO" id="GO:0005525">
    <property type="term" value="F:GTP binding"/>
    <property type="evidence" value="ECO:0007669"/>
    <property type="project" value="InterPro"/>
</dbReference>
<dbReference type="InterPro" id="IPR005645">
    <property type="entry name" value="FSH-like_dom"/>
</dbReference>
<dbReference type="AlphaFoldDB" id="A0A9W7E563"/>
<dbReference type="Pfam" id="PF01926">
    <property type="entry name" value="MMR_HSR1"/>
    <property type="match status" value="1"/>
</dbReference>
<evidence type="ECO:0000256" key="1">
    <source>
        <dbReference type="SAM" id="MobiDB-lite"/>
    </source>
</evidence>
<dbReference type="InterPro" id="IPR006575">
    <property type="entry name" value="RWD_dom"/>
</dbReference>
<feature type="region of interest" description="Disordered" evidence="1">
    <location>
        <begin position="320"/>
        <end position="342"/>
    </location>
</feature>
<dbReference type="SMART" id="SM00591">
    <property type="entry name" value="RWD"/>
    <property type="match status" value="1"/>
</dbReference>
<evidence type="ECO:0000313" key="4">
    <source>
        <dbReference type="Proteomes" id="UP001165122"/>
    </source>
</evidence>
<organism evidence="3 4">
    <name type="scientific">Triparma laevis f. longispina</name>
    <dbReference type="NCBI Taxonomy" id="1714387"/>
    <lineage>
        <taxon>Eukaryota</taxon>
        <taxon>Sar</taxon>
        <taxon>Stramenopiles</taxon>
        <taxon>Ochrophyta</taxon>
        <taxon>Bolidophyceae</taxon>
        <taxon>Parmales</taxon>
        <taxon>Triparmaceae</taxon>
        <taxon>Triparma</taxon>
    </lineage>
</organism>
<accession>A0A9W7E563</accession>
<sequence length="824" mass="91623">MPSILLLHGNHQTHDIFHTRIKPLTKKLTKQLNYTFSTSDPDTNGPIIHPVKDGDDTPTFGWFDSSLSQLSSVLDNLFLDFQKQKYEGIIAFSQGALLAHFLLQDSRFTPYLKWVILASAPYLSSCYLTSAQVDIPSLHVIGEKDVCVSPSSSLKISGGYNNPKFHKHGGGHHIPMRSADLKVYLDFVEGIESVTEINEIEEDVKEEQMDELLVLQELYPSDYTLLSKLDTFPLRFKIRIFDYKEKCVYVEFKFPFKYPESESPEIILKHDLSLVDFRSYKERCILGLGRRLLEEGKGECCVMNVVEGVREWFYDGGMEEKEVEEVEEEEEEEEEETEEEFEERLKSAENCGLEIAMKHVSSPKTSSHPQKGGSQTITIGLIGKPSAGKSTFFNSATAFSRQSGGGEGAKMGETPFTTIDPNLGYGYAPVETEVLPDGEEFGSEYGRDILNSRLTPVLIKDVAGLVPGAWKGLGKGNKFLDDLCDANVLICVSDCSGKSDRNGVIGGRKVEDGGEEWGWIRRELVMWVEGNVWGKFEGVRRLGRERLGRLFTGYRQRNEMIENVLDALEVQGYNVEDFVKWTRVDVRRLVSCFLGFRFPTVLACNKIDKADEGVLESLLGKLPMHGVRDGVGVCASNECEIVRRAIDGKDISDLEITENVWKTISKGISMSSTVFVFPVIDLSTCMALPSMIRNVEGGGGSTSATAISENHKKSILARGGKGPEPGKLQICVCMKEGSTVSDVYDHLKNIKAVSGMFVRAEGMSNIGDKSRQLKKEEVVNSSNRIMRIMTNKNRAHHESGGGSGGGDGDMEKKTVSKNKAKFSR</sequence>
<dbReference type="SUPFAM" id="SSF53474">
    <property type="entry name" value="alpha/beta-Hydrolases"/>
    <property type="match status" value="1"/>
</dbReference>
<dbReference type="PANTHER" id="PTHR23305:SF1">
    <property type="entry name" value="OBG-TYPE G DOMAIN-CONTAINING PROTEIN"/>
    <property type="match status" value="1"/>
</dbReference>
<dbReference type="GO" id="GO:0016887">
    <property type="term" value="F:ATP hydrolysis activity"/>
    <property type="evidence" value="ECO:0007669"/>
    <property type="project" value="TreeGrafter"/>
</dbReference>
<dbReference type="PANTHER" id="PTHR23305">
    <property type="entry name" value="OBG GTPASE FAMILY"/>
    <property type="match status" value="1"/>
</dbReference>
<feature type="compositionally biased region" description="Polar residues" evidence="1">
    <location>
        <begin position="362"/>
        <end position="378"/>
    </location>
</feature>
<feature type="domain" description="RWD" evidence="2">
    <location>
        <begin position="210"/>
        <end position="316"/>
    </location>
</feature>
<comment type="caution">
    <text evidence="3">The sequence shown here is derived from an EMBL/GenBank/DDBJ whole genome shotgun (WGS) entry which is preliminary data.</text>
</comment>
<dbReference type="InterPro" id="IPR027417">
    <property type="entry name" value="P-loop_NTPase"/>
</dbReference>
<dbReference type="PRINTS" id="PR00326">
    <property type="entry name" value="GTP1OBG"/>
</dbReference>
<dbReference type="InterPro" id="IPR016135">
    <property type="entry name" value="UBQ-conjugating_enzyme/RWD"/>
</dbReference>
<dbReference type="PROSITE" id="PS50908">
    <property type="entry name" value="RWD"/>
    <property type="match status" value="1"/>
</dbReference>
<dbReference type="Pfam" id="PF05773">
    <property type="entry name" value="RWD"/>
    <property type="match status" value="1"/>
</dbReference>
<dbReference type="Gene3D" id="3.40.50.1820">
    <property type="entry name" value="alpha/beta hydrolase"/>
    <property type="match status" value="1"/>
</dbReference>
<dbReference type="InterPro" id="IPR006073">
    <property type="entry name" value="GTP-bd"/>
</dbReference>
<proteinExistence type="predicted"/>
<dbReference type="OrthoDB" id="545683at2759"/>
<dbReference type="Proteomes" id="UP001165122">
    <property type="component" value="Unassembled WGS sequence"/>
</dbReference>
<dbReference type="Gene3D" id="3.10.110.10">
    <property type="entry name" value="Ubiquitin Conjugating Enzyme"/>
    <property type="match status" value="1"/>
</dbReference>
<dbReference type="SUPFAM" id="SSF52540">
    <property type="entry name" value="P-loop containing nucleoside triphosphate hydrolases"/>
    <property type="match status" value="1"/>
</dbReference>
<name>A0A9W7E563_9STRA</name>
<dbReference type="Pfam" id="PF03959">
    <property type="entry name" value="FSH1"/>
    <property type="match status" value="1"/>
</dbReference>
<feature type="region of interest" description="Disordered" evidence="1">
    <location>
        <begin position="361"/>
        <end position="380"/>
    </location>
</feature>
<protein>
    <recommendedName>
        <fullName evidence="2">RWD domain-containing protein</fullName>
    </recommendedName>
</protein>
<evidence type="ECO:0000313" key="3">
    <source>
        <dbReference type="EMBL" id="GMH66078.1"/>
    </source>
</evidence>
<gene>
    <name evidence="3" type="ORF">TrLO_g12451</name>
</gene>
<dbReference type="Gene3D" id="3.40.50.300">
    <property type="entry name" value="P-loop containing nucleotide triphosphate hydrolases"/>
    <property type="match status" value="1"/>
</dbReference>
<reference evidence="4" key="1">
    <citation type="journal article" date="2023" name="Commun. Biol.">
        <title>Genome analysis of Parmales, the sister group of diatoms, reveals the evolutionary specialization of diatoms from phago-mixotrophs to photoautotrophs.</title>
        <authorList>
            <person name="Ban H."/>
            <person name="Sato S."/>
            <person name="Yoshikawa S."/>
            <person name="Yamada K."/>
            <person name="Nakamura Y."/>
            <person name="Ichinomiya M."/>
            <person name="Sato N."/>
            <person name="Blanc-Mathieu R."/>
            <person name="Endo H."/>
            <person name="Kuwata A."/>
            <person name="Ogata H."/>
        </authorList>
    </citation>
    <scope>NUCLEOTIDE SEQUENCE [LARGE SCALE GENOMIC DNA]</scope>
    <source>
        <strain evidence="4">NIES 3700</strain>
    </source>
</reference>
<feature type="compositionally biased region" description="Acidic residues" evidence="1">
    <location>
        <begin position="321"/>
        <end position="342"/>
    </location>
</feature>
<keyword evidence="4" id="KW-1185">Reference proteome</keyword>